<comment type="caution">
    <text evidence="2">The sequence shown here is derived from an EMBL/GenBank/DDBJ whole genome shotgun (WGS) entry which is preliminary data.</text>
</comment>
<accession>A0A0M8N2L4</accession>
<dbReference type="Proteomes" id="UP000053831">
    <property type="component" value="Unassembled WGS sequence"/>
</dbReference>
<protein>
    <submittedName>
        <fullName evidence="2">Uncharacterized protein</fullName>
    </submittedName>
</protein>
<evidence type="ECO:0000256" key="1">
    <source>
        <dbReference type="SAM" id="MobiDB-lite"/>
    </source>
</evidence>
<sequence>MGGDDAQYGFWPSDARVQEVETGGESDSGDAAGKSLVTRRRSLYQGPVRDDDLTSEEDNNNNNNNNNNNMNKNKKYYDDEDDDDDDDDDDDEDLSNLSPEMEEALVQSALARISKAQARGRTDVQLSKAELAALEMRRQRLEEEEEERRRRRKRKEQRVTVSLAQFESLTRKTKAARQASAEGPAHLAVPPMGYFPPMGASRSQAQRHSSSSSGGSGTGSDPSYRPSRSSTGSVANLDEEMDEVEGSSAVRSIRGGVRTRASTKSIEHVVVDEPDDRDAGEQSHRRVPSGSLKARGTASTTAAATNGKGLASVRGSVKGRGATASTTTLSSSSSSVRGTAKTKTK</sequence>
<dbReference type="AlphaFoldDB" id="A0A0M8N2L4"/>
<feature type="compositionally biased region" description="Low complexity" evidence="1">
    <location>
        <begin position="60"/>
        <end position="71"/>
    </location>
</feature>
<feature type="compositionally biased region" description="Polar residues" evidence="1">
    <location>
        <begin position="159"/>
        <end position="168"/>
    </location>
</feature>
<evidence type="ECO:0000313" key="2">
    <source>
        <dbReference type="EMBL" id="KOS18680.1"/>
    </source>
</evidence>
<feature type="compositionally biased region" description="Low complexity" evidence="1">
    <location>
        <begin position="322"/>
        <end position="335"/>
    </location>
</feature>
<keyword evidence="3" id="KW-1185">Reference proteome</keyword>
<feature type="compositionally biased region" description="Basic and acidic residues" evidence="1">
    <location>
        <begin position="265"/>
        <end position="284"/>
    </location>
</feature>
<proteinExistence type="predicted"/>
<name>A0A0M8N2L4_ESCWE</name>
<evidence type="ECO:0000313" key="3">
    <source>
        <dbReference type="Proteomes" id="UP000053831"/>
    </source>
</evidence>
<feature type="region of interest" description="Disordered" evidence="1">
    <location>
        <begin position="136"/>
        <end position="345"/>
    </location>
</feature>
<dbReference type="STRING" id="150374.A0A0M8N2L4"/>
<feature type="region of interest" description="Disordered" evidence="1">
    <location>
        <begin position="1"/>
        <end position="101"/>
    </location>
</feature>
<feature type="compositionally biased region" description="Low complexity" evidence="1">
    <location>
        <begin position="199"/>
        <end position="213"/>
    </location>
</feature>
<feature type="compositionally biased region" description="Acidic residues" evidence="1">
    <location>
        <begin position="78"/>
        <end position="94"/>
    </location>
</feature>
<reference evidence="2 3" key="1">
    <citation type="submission" date="2015-07" db="EMBL/GenBank/DDBJ databases">
        <title>The genome of the fungus Escovopsis weberi, a specialized disease agent of ant agriculture.</title>
        <authorList>
            <person name="de Man T.J."/>
            <person name="Stajich J.E."/>
            <person name="Kubicek C.P."/>
            <person name="Chenthamara K."/>
            <person name="Atanasova L."/>
            <person name="Druzhinina I.S."/>
            <person name="Birnbaum S."/>
            <person name="Barribeau S.M."/>
            <person name="Teiling C."/>
            <person name="Suen G."/>
            <person name="Currie C."/>
            <person name="Gerardo N.M."/>
        </authorList>
    </citation>
    <scope>NUCLEOTIDE SEQUENCE [LARGE SCALE GENOMIC DNA]</scope>
</reference>
<dbReference type="EMBL" id="LGSR01000020">
    <property type="protein sequence ID" value="KOS18680.1"/>
    <property type="molecule type" value="Genomic_DNA"/>
</dbReference>
<organism evidence="2 3">
    <name type="scientific">Escovopsis weberi</name>
    <dbReference type="NCBI Taxonomy" id="150374"/>
    <lineage>
        <taxon>Eukaryota</taxon>
        <taxon>Fungi</taxon>
        <taxon>Dikarya</taxon>
        <taxon>Ascomycota</taxon>
        <taxon>Pezizomycotina</taxon>
        <taxon>Sordariomycetes</taxon>
        <taxon>Hypocreomycetidae</taxon>
        <taxon>Hypocreales</taxon>
        <taxon>Hypocreaceae</taxon>
        <taxon>Escovopsis</taxon>
    </lineage>
</organism>
<dbReference type="OrthoDB" id="63113at2759"/>
<gene>
    <name evidence="2" type="ORF">ESCO_000776</name>
</gene>